<feature type="transmembrane region" description="Helical" evidence="1">
    <location>
        <begin position="349"/>
        <end position="369"/>
    </location>
</feature>
<proteinExistence type="predicted"/>
<gene>
    <name evidence="2" type="ORF">LMG28688_07244</name>
</gene>
<keyword evidence="1" id="KW-0812">Transmembrane</keyword>
<protein>
    <submittedName>
        <fullName evidence="2">Uncharacterized protein</fullName>
    </submittedName>
</protein>
<evidence type="ECO:0000256" key="1">
    <source>
        <dbReference type="SAM" id="Phobius"/>
    </source>
</evidence>
<accession>A0A6J5H0J9</accession>
<keyword evidence="3" id="KW-1185">Reference proteome</keyword>
<evidence type="ECO:0000313" key="2">
    <source>
        <dbReference type="EMBL" id="CAB3810403.1"/>
    </source>
</evidence>
<name>A0A6J5H0J9_9BURK</name>
<feature type="transmembrane region" description="Helical" evidence="1">
    <location>
        <begin position="295"/>
        <end position="313"/>
    </location>
</feature>
<dbReference type="AlphaFoldDB" id="A0A6J5H0J9"/>
<keyword evidence="1" id="KW-1133">Transmembrane helix</keyword>
<keyword evidence="1" id="KW-0472">Membrane</keyword>
<dbReference type="Proteomes" id="UP000494119">
    <property type="component" value="Unassembled WGS sequence"/>
</dbReference>
<organism evidence="2 3">
    <name type="scientific">Paraburkholderia caffeinitolerans</name>
    <dbReference type="NCBI Taxonomy" id="1723730"/>
    <lineage>
        <taxon>Bacteria</taxon>
        <taxon>Pseudomonadati</taxon>
        <taxon>Pseudomonadota</taxon>
        <taxon>Betaproteobacteria</taxon>
        <taxon>Burkholderiales</taxon>
        <taxon>Burkholderiaceae</taxon>
        <taxon>Paraburkholderia</taxon>
    </lineage>
</organism>
<reference evidence="2 3" key="1">
    <citation type="submission" date="2020-04" db="EMBL/GenBank/DDBJ databases">
        <authorList>
            <person name="De Canck E."/>
        </authorList>
    </citation>
    <scope>NUCLEOTIDE SEQUENCE [LARGE SCALE GENOMIC DNA]</scope>
    <source>
        <strain evidence="2 3">LMG 28688</strain>
    </source>
</reference>
<sequence length="406" mass="44566">MALFTGGRSILNHDLVADKVADAAGTPLIEMRETLAKIIELNNTTNQILEKSGHDLLLRADKAVARVIHEVLGPVANFIAKGVDSAAVRILTVSLCYRQKVQFIYKPVEGTPSQWISYMARQIYEKMPPKNRPTMKSLKSGLRKTFTQPNSKVVKVPQYILLDAEEAARLASGTASRVDKMTAILAPGARAVLTEENVGEVFIPKFNKFSQGEFGYGLIGACFTVVNLLVARKELAEASALNRQEMQYKLDASIVTIGASLVQELGNGLKAYGEIGRKGAFWTEFAETVGFYVEYGGRFVGAIAGLVGAIYDFKEAKENFEHHNLGLAYLYASSVVANVAFAIATILGATVFVFIFMILVIGIGLIILWKKKDKIGEWLEKCYFGTGDSKFSESDEHKQFELLTQG</sequence>
<dbReference type="EMBL" id="CADIKL010000090">
    <property type="protein sequence ID" value="CAB3810403.1"/>
    <property type="molecule type" value="Genomic_DNA"/>
</dbReference>
<feature type="transmembrane region" description="Helical" evidence="1">
    <location>
        <begin position="325"/>
        <end position="343"/>
    </location>
</feature>
<evidence type="ECO:0000313" key="3">
    <source>
        <dbReference type="Proteomes" id="UP000494119"/>
    </source>
</evidence>